<reference evidence="1 2" key="1">
    <citation type="submission" date="2019-02" db="EMBL/GenBank/DDBJ databases">
        <title>Sequencing the genomes of 1000 actinobacteria strains.</title>
        <authorList>
            <person name="Klenk H.-P."/>
        </authorList>
    </citation>
    <scope>NUCLEOTIDE SEQUENCE [LARGE SCALE GENOMIC DNA]</scope>
    <source>
        <strain evidence="1 2">DSM 45779</strain>
    </source>
</reference>
<evidence type="ECO:0000313" key="2">
    <source>
        <dbReference type="Proteomes" id="UP000291591"/>
    </source>
</evidence>
<name>A0A4Q7V5I5_PSEST</name>
<proteinExistence type="predicted"/>
<comment type="caution">
    <text evidence="1">The sequence shown here is derived from an EMBL/GenBank/DDBJ whole genome shotgun (WGS) entry which is preliminary data.</text>
</comment>
<dbReference type="AlphaFoldDB" id="A0A4Q7V5I5"/>
<organism evidence="1 2">
    <name type="scientific">Pseudonocardia sediminis</name>
    <dbReference type="NCBI Taxonomy" id="1397368"/>
    <lineage>
        <taxon>Bacteria</taxon>
        <taxon>Bacillati</taxon>
        <taxon>Actinomycetota</taxon>
        <taxon>Actinomycetes</taxon>
        <taxon>Pseudonocardiales</taxon>
        <taxon>Pseudonocardiaceae</taxon>
        <taxon>Pseudonocardia</taxon>
    </lineage>
</organism>
<dbReference type="RefSeq" id="WP_130292784.1">
    <property type="nucleotide sequence ID" value="NZ_SHKL01000001.1"/>
</dbReference>
<sequence>MSITPDALADELGTDVRTVVAQARDLMEAGYEKVLTVGPGASETDGDVACLTDEAASEIRSRVSTVAAGAR</sequence>
<keyword evidence="2" id="KW-1185">Reference proteome</keyword>
<dbReference type="EMBL" id="SHKL01000001">
    <property type="protein sequence ID" value="RZT88764.1"/>
    <property type="molecule type" value="Genomic_DNA"/>
</dbReference>
<evidence type="ECO:0000313" key="1">
    <source>
        <dbReference type="EMBL" id="RZT88764.1"/>
    </source>
</evidence>
<protein>
    <submittedName>
        <fullName evidence="1">Uncharacterized protein</fullName>
    </submittedName>
</protein>
<accession>A0A4Q7V5I5</accession>
<gene>
    <name evidence="1" type="ORF">EV383_5709</name>
</gene>
<dbReference type="Proteomes" id="UP000291591">
    <property type="component" value="Unassembled WGS sequence"/>
</dbReference>